<dbReference type="PANTHER" id="PTHR33732">
    <property type="entry name" value="REF/SRPP-LIKE PROTEIN OS05G0151300/LOC_OS05G05940"/>
    <property type="match status" value="1"/>
</dbReference>
<reference evidence="3" key="1">
    <citation type="submission" date="2025-08" db="UniProtKB">
        <authorList>
            <consortium name="RefSeq"/>
        </authorList>
    </citation>
    <scope>IDENTIFICATION</scope>
</reference>
<dbReference type="GO" id="GO:0005811">
    <property type="term" value="C:lipid droplet"/>
    <property type="evidence" value="ECO:0007669"/>
    <property type="project" value="EnsemblPlants"/>
</dbReference>
<comment type="similarity">
    <text evidence="1">Belongs to the REF/SRPP family.</text>
</comment>
<dbReference type="GO" id="GO:1902584">
    <property type="term" value="P:positive regulation of response to water deprivation"/>
    <property type="evidence" value="ECO:0007669"/>
    <property type="project" value="EnsemblPlants"/>
</dbReference>
<evidence type="ECO:0000256" key="1">
    <source>
        <dbReference type="ARBA" id="ARBA00009737"/>
    </source>
</evidence>
<accession>A0AB40AJW3</accession>
<proteinExistence type="inferred from homology"/>
<dbReference type="AlphaFoldDB" id="A0AB40AJW3"/>
<dbReference type="PANTHER" id="PTHR33732:SF9">
    <property type="entry name" value="REF_SRPP-LIKE PROTEIN OS05G0151300_LOC_OS05G05940"/>
    <property type="match status" value="1"/>
</dbReference>
<dbReference type="GO" id="GO:0045927">
    <property type="term" value="P:positive regulation of growth"/>
    <property type="evidence" value="ECO:0007669"/>
    <property type="project" value="EnsemblPlants"/>
</dbReference>
<organism evidence="2 3">
    <name type="scientific">Dioscorea cayennensis subsp. rotundata</name>
    <name type="common">White Guinea yam</name>
    <name type="synonym">Dioscorea rotundata</name>
    <dbReference type="NCBI Taxonomy" id="55577"/>
    <lineage>
        <taxon>Eukaryota</taxon>
        <taxon>Viridiplantae</taxon>
        <taxon>Streptophyta</taxon>
        <taxon>Embryophyta</taxon>
        <taxon>Tracheophyta</taxon>
        <taxon>Spermatophyta</taxon>
        <taxon>Magnoliopsida</taxon>
        <taxon>Liliopsida</taxon>
        <taxon>Dioscoreales</taxon>
        <taxon>Dioscoreaceae</taxon>
        <taxon>Dioscorea</taxon>
    </lineage>
</organism>
<dbReference type="RefSeq" id="XP_039115023.1">
    <property type="nucleotide sequence ID" value="XM_039259089.1"/>
</dbReference>
<sequence length="241" mass="26319">MAVSDVQGDRITQEEEQTLKYLGFVHVAAIQALLCFSKLYEYAKENAGPLKSGVQSVEGTVKTVVRPVYNKFYDVPFGLLKFVDRKMDESVCDLGKRMPSLVKDASTQAYTVVQKAPEVARSVAGEVQRTGVVGTATGMAKSAYTKCEPAAKDLYTKYEPAAERCAVSAWKSLNRLPLFPQVAHVMVPTAAYWSEKYNQAVCHAADCGYTVSAYLPLVPTQRIAKVFSEDNTGAEVPAVSQ</sequence>
<gene>
    <name evidence="3" type="primary">LOC120250289</name>
</gene>
<protein>
    <submittedName>
        <fullName evidence="3">Stress-related protein-like</fullName>
    </submittedName>
</protein>
<dbReference type="InterPro" id="IPR008802">
    <property type="entry name" value="REF"/>
</dbReference>
<dbReference type="Pfam" id="PF05755">
    <property type="entry name" value="REF"/>
    <property type="match status" value="1"/>
</dbReference>
<dbReference type="GO" id="GO:0019915">
    <property type="term" value="P:lipid storage"/>
    <property type="evidence" value="ECO:0007669"/>
    <property type="project" value="EnsemblPlants"/>
</dbReference>
<dbReference type="GO" id="GO:0080186">
    <property type="term" value="P:developmental vegetative growth"/>
    <property type="evidence" value="ECO:0007669"/>
    <property type="project" value="EnsemblPlants"/>
</dbReference>
<keyword evidence="2" id="KW-1185">Reference proteome</keyword>
<dbReference type="GeneID" id="120250289"/>
<dbReference type="GO" id="GO:0034389">
    <property type="term" value="P:lipid droplet organization"/>
    <property type="evidence" value="ECO:0007669"/>
    <property type="project" value="EnsemblPlants"/>
</dbReference>
<dbReference type="Proteomes" id="UP001515500">
    <property type="component" value="Chromosome 19"/>
</dbReference>
<evidence type="ECO:0000313" key="3">
    <source>
        <dbReference type="RefSeq" id="XP_039115023.1"/>
    </source>
</evidence>
<evidence type="ECO:0000313" key="2">
    <source>
        <dbReference type="Proteomes" id="UP001515500"/>
    </source>
</evidence>
<name>A0AB40AJW3_DIOCR</name>